<comment type="subcellular location">
    <subcellularLocation>
        <location evidence="1 7">Cell membrane</location>
        <topology evidence="1 7">Multi-pass membrane protein</topology>
    </subcellularLocation>
</comment>
<feature type="transmembrane region" description="Helical" evidence="7">
    <location>
        <begin position="159"/>
        <end position="178"/>
    </location>
</feature>
<dbReference type="Gene3D" id="1.10.3720.10">
    <property type="entry name" value="MetI-like"/>
    <property type="match status" value="1"/>
</dbReference>
<evidence type="ECO:0000256" key="3">
    <source>
        <dbReference type="ARBA" id="ARBA00022475"/>
    </source>
</evidence>
<evidence type="ECO:0000259" key="9">
    <source>
        <dbReference type="PROSITE" id="PS50928"/>
    </source>
</evidence>
<dbReference type="PROSITE" id="PS50928">
    <property type="entry name" value="ABC_TM1"/>
    <property type="match status" value="1"/>
</dbReference>
<evidence type="ECO:0000256" key="5">
    <source>
        <dbReference type="ARBA" id="ARBA00022989"/>
    </source>
</evidence>
<evidence type="ECO:0000256" key="1">
    <source>
        <dbReference type="ARBA" id="ARBA00004651"/>
    </source>
</evidence>
<evidence type="ECO:0000256" key="6">
    <source>
        <dbReference type="ARBA" id="ARBA00023136"/>
    </source>
</evidence>
<comment type="similarity">
    <text evidence="7">Belongs to the binding-protein-dependent transport system permease family.</text>
</comment>
<feature type="transmembrane region" description="Helical" evidence="7">
    <location>
        <begin position="255"/>
        <end position="277"/>
    </location>
</feature>
<dbReference type="Proteomes" id="UP001431429">
    <property type="component" value="Unassembled WGS sequence"/>
</dbReference>
<keyword evidence="2 7" id="KW-0813">Transport</keyword>
<gene>
    <name evidence="10" type="ORF">NBG84_26880</name>
</gene>
<organism evidence="10 11">
    <name type="scientific">Streptomyces albipurpureus</name>
    <dbReference type="NCBI Taxonomy" id="2897419"/>
    <lineage>
        <taxon>Bacteria</taxon>
        <taxon>Bacillati</taxon>
        <taxon>Actinomycetota</taxon>
        <taxon>Actinomycetes</taxon>
        <taxon>Kitasatosporales</taxon>
        <taxon>Streptomycetaceae</taxon>
        <taxon>Streptomyces</taxon>
    </lineage>
</organism>
<evidence type="ECO:0000256" key="2">
    <source>
        <dbReference type="ARBA" id="ARBA00022448"/>
    </source>
</evidence>
<feature type="compositionally biased region" description="Polar residues" evidence="8">
    <location>
        <begin position="1"/>
        <end position="18"/>
    </location>
</feature>
<evidence type="ECO:0000313" key="11">
    <source>
        <dbReference type="Proteomes" id="UP001431429"/>
    </source>
</evidence>
<dbReference type="RefSeq" id="WP_250922197.1">
    <property type="nucleotide sequence ID" value="NZ_JAMQAW010000034.1"/>
</dbReference>
<feature type="domain" description="ABC transmembrane type-1" evidence="9">
    <location>
        <begin position="93"/>
        <end position="278"/>
    </location>
</feature>
<dbReference type="InterPro" id="IPR000515">
    <property type="entry name" value="MetI-like"/>
</dbReference>
<dbReference type="EMBL" id="JAMQAW010000034">
    <property type="protein sequence ID" value="MCM2391867.1"/>
    <property type="molecule type" value="Genomic_DNA"/>
</dbReference>
<name>A0ABT0UTE5_9ACTN</name>
<dbReference type="PANTHER" id="PTHR30151:SF0">
    <property type="entry name" value="ABC TRANSPORTER PERMEASE PROTEIN MJ0413-RELATED"/>
    <property type="match status" value="1"/>
</dbReference>
<evidence type="ECO:0000313" key="10">
    <source>
        <dbReference type="EMBL" id="MCM2391867.1"/>
    </source>
</evidence>
<evidence type="ECO:0000256" key="4">
    <source>
        <dbReference type="ARBA" id="ARBA00022692"/>
    </source>
</evidence>
<feature type="transmembrane region" description="Helical" evidence="7">
    <location>
        <begin position="134"/>
        <end position="153"/>
    </location>
</feature>
<dbReference type="Pfam" id="PF00528">
    <property type="entry name" value="BPD_transp_1"/>
    <property type="match status" value="1"/>
</dbReference>
<feature type="transmembrane region" description="Helical" evidence="7">
    <location>
        <begin position="98"/>
        <end position="122"/>
    </location>
</feature>
<keyword evidence="5 7" id="KW-1133">Transmembrane helix</keyword>
<reference evidence="10" key="1">
    <citation type="submission" date="2022-06" db="EMBL/GenBank/DDBJ databases">
        <title>Genome public.</title>
        <authorList>
            <person name="Sun Q."/>
        </authorList>
    </citation>
    <scope>NUCLEOTIDE SEQUENCE</scope>
    <source>
        <strain evidence="10">CWNU-1</strain>
    </source>
</reference>
<feature type="transmembrane region" description="Helical" evidence="7">
    <location>
        <begin position="199"/>
        <end position="228"/>
    </location>
</feature>
<dbReference type="SUPFAM" id="SSF161098">
    <property type="entry name" value="MetI-like"/>
    <property type="match status" value="1"/>
</dbReference>
<feature type="transmembrane region" description="Helical" evidence="7">
    <location>
        <begin position="43"/>
        <end position="67"/>
    </location>
</feature>
<evidence type="ECO:0000256" key="8">
    <source>
        <dbReference type="SAM" id="MobiDB-lite"/>
    </source>
</evidence>
<dbReference type="PANTHER" id="PTHR30151">
    <property type="entry name" value="ALKANE SULFONATE ABC TRANSPORTER-RELATED, MEMBRANE SUBUNIT"/>
    <property type="match status" value="1"/>
</dbReference>
<proteinExistence type="inferred from homology"/>
<protein>
    <submittedName>
        <fullName evidence="10">ABC transporter permease</fullName>
    </submittedName>
</protein>
<keyword evidence="11" id="KW-1185">Reference proteome</keyword>
<accession>A0ABT0UTE5</accession>
<dbReference type="InterPro" id="IPR035906">
    <property type="entry name" value="MetI-like_sf"/>
</dbReference>
<sequence>MPDTSSHGVATGTSTPTSVAGPVRRNVDRQSARQRARKSMRPVVRGAAGVAIFLAIAQIATSVGWLGDSFPTMLQILDAAYGLLRDGEFATAMGWTMAAWSLTMLLTVLIAVPLGIAIGSLPIVARAVVVPIEILRNLPAVALIPIFMLAAGTETRMKVILALLAALWPTLLNTLYGTKDIDPVGVSTAKSFRMPRRAILRWVVMPSIASFVFTGIRISAGLALVVVVGAELVAGSPTGIGSYILGASLVGDTRLVLGASVLAGVLGIAINLVLTLVENRLFAWRHGMDGVSR</sequence>
<dbReference type="CDD" id="cd06261">
    <property type="entry name" value="TM_PBP2"/>
    <property type="match status" value="1"/>
</dbReference>
<keyword evidence="6 7" id="KW-0472">Membrane</keyword>
<comment type="caution">
    <text evidence="10">The sequence shown here is derived from an EMBL/GenBank/DDBJ whole genome shotgun (WGS) entry which is preliminary data.</text>
</comment>
<keyword evidence="4 7" id="KW-0812">Transmembrane</keyword>
<evidence type="ECO:0000256" key="7">
    <source>
        <dbReference type="RuleBase" id="RU363032"/>
    </source>
</evidence>
<feature type="region of interest" description="Disordered" evidence="8">
    <location>
        <begin position="1"/>
        <end position="40"/>
    </location>
</feature>
<keyword evidence="3" id="KW-1003">Cell membrane</keyword>